<evidence type="ECO:0000313" key="1">
    <source>
        <dbReference type="EMBL" id="RRS03184.1"/>
    </source>
</evidence>
<comment type="caution">
    <text evidence="1">The sequence shown here is derived from an EMBL/GenBank/DDBJ whole genome shotgun (WGS) entry which is preliminary data.</text>
</comment>
<name>A0A426V8K9_9BURK</name>
<organism evidence="1 2">
    <name type="scientific">Aquabacterium soli</name>
    <dbReference type="NCBI Taxonomy" id="2493092"/>
    <lineage>
        <taxon>Bacteria</taxon>
        <taxon>Pseudomonadati</taxon>
        <taxon>Pseudomonadota</taxon>
        <taxon>Betaproteobacteria</taxon>
        <taxon>Burkholderiales</taxon>
        <taxon>Aquabacterium</taxon>
    </lineage>
</organism>
<keyword evidence="2" id="KW-1185">Reference proteome</keyword>
<dbReference type="Pfam" id="PF20101">
    <property type="entry name" value="DUF6491"/>
    <property type="match status" value="1"/>
</dbReference>
<dbReference type="InterPro" id="IPR045500">
    <property type="entry name" value="DUF6491"/>
</dbReference>
<evidence type="ECO:0000313" key="2">
    <source>
        <dbReference type="Proteomes" id="UP000269265"/>
    </source>
</evidence>
<reference evidence="1 2" key="1">
    <citation type="submission" date="2018-12" db="EMBL/GenBank/DDBJ databases">
        <title>The whole draft genome of Aquabacterium sp. SJQ9.</title>
        <authorList>
            <person name="Sun L."/>
            <person name="Gao X."/>
            <person name="Chen W."/>
            <person name="Huang K."/>
        </authorList>
    </citation>
    <scope>NUCLEOTIDE SEQUENCE [LARGE SCALE GENOMIC DNA]</scope>
    <source>
        <strain evidence="1 2">SJQ9</strain>
    </source>
</reference>
<dbReference type="EMBL" id="RSED01000014">
    <property type="protein sequence ID" value="RRS03184.1"/>
    <property type="molecule type" value="Genomic_DNA"/>
</dbReference>
<gene>
    <name evidence="1" type="ORF">EIP75_17000</name>
</gene>
<accession>A0A426V8K9</accession>
<dbReference type="AlphaFoldDB" id="A0A426V8K9"/>
<dbReference type="Proteomes" id="UP000269265">
    <property type="component" value="Unassembled WGS sequence"/>
</dbReference>
<dbReference type="RefSeq" id="WP_148100974.1">
    <property type="nucleotide sequence ID" value="NZ_RSED01000014.1"/>
</dbReference>
<protein>
    <submittedName>
        <fullName evidence="1">Uncharacterized protein</fullName>
    </submittedName>
</protein>
<sequence length="145" mass="15318">MIEPCHLTARLNRGARPLVPLTLSYAVCLALLAGCANKPLADGTTAQIPVDTGGEATIAFASQGGIQNWQPQGDSAVLLQDRQGQWYLARLQSAATELPYTEQVGFDPGPSGSFGRRSGVLVKGVRYPVTSLTRTDPPGKGQGQR</sequence>
<proteinExistence type="predicted"/>